<dbReference type="Proteomes" id="UP000772151">
    <property type="component" value="Unassembled WGS sequence"/>
</dbReference>
<comment type="caution">
    <text evidence="1">The sequence shown here is derived from an EMBL/GenBank/DDBJ whole genome shotgun (WGS) entry which is preliminary data.</text>
</comment>
<gene>
    <name evidence="1" type="ORF">E7203_04560</name>
</gene>
<name>A0A927WDL5_SELRU</name>
<dbReference type="RefSeq" id="WP_303668801.1">
    <property type="nucleotide sequence ID" value="NZ_SVCA01000003.1"/>
</dbReference>
<accession>A0A927WDL5</accession>
<evidence type="ECO:0000313" key="2">
    <source>
        <dbReference type="Proteomes" id="UP000772151"/>
    </source>
</evidence>
<proteinExistence type="predicted"/>
<sequence>MAKTARWPEMLDWKDVRTIFKCSRTRAYEIIRDTNKELDAKNMRTCRGRVSTAYLFERYGITVSVNQ</sequence>
<organism evidence="1 2">
    <name type="scientific">Selenomonas ruminantium</name>
    <dbReference type="NCBI Taxonomy" id="971"/>
    <lineage>
        <taxon>Bacteria</taxon>
        <taxon>Bacillati</taxon>
        <taxon>Bacillota</taxon>
        <taxon>Negativicutes</taxon>
        <taxon>Selenomonadales</taxon>
        <taxon>Selenomonadaceae</taxon>
        <taxon>Selenomonas</taxon>
    </lineage>
</organism>
<reference evidence="1" key="1">
    <citation type="submission" date="2019-04" db="EMBL/GenBank/DDBJ databases">
        <title>Evolution of Biomass-Degrading Anaerobic Consortia Revealed by Metagenomics.</title>
        <authorList>
            <person name="Peng X."/>
        </authorList>
    </citation>
    <scope>NUCLEOTIDE SEQUENCE</scope>
    <source>
        <strain evidence="1">SIG242</strain>
    </source>
</reference>
<dbReference type="EMBL" id="SVCA01000003">
    <property type="protein sequence ID" value="MBE6084728.1"/>
    <property type="molecule type" value="Genomic_DNA"/>
</dbReference>
<protein>
    <recommendedName>
        <fullName evidence="3">DNA-binding protein</fullName>
    </recommendedName>
</protein>
<evidence type="ECO:0000313" key="1">
    <source>
        <dbReference type="EMBL" id="MBE6084728.1"/>
    </source>
</evidence>
<evidence type="ECO:0008006" key="3">
    <source>
        <dbReference type="Google" id="ProtNLM"/>
    </source>
</evidence>
<dbReference type="AlphaFoldDB" id="A0A927WDL5"/>